<evidence type="ECO:0000256" key="1">
    <source>
        <dbReference type="SAM" id="MobiDB-lite"/>
    </source>
</evidence>
<sequence>MSATRMTLMEAIACKKTVMAQYNGGQVKLAPHLLFERHGDLFVSALNLSKTWRADEEPRLGQFKLAGLIAPELLDETFAPISGYEPTPPRSDDALLLTVE</sequence>
<evidence type="ECO:0000313" key="3">
    <source>
        <dbReference type="Proteomes" id="UP001361239"/>
    </source>
</evidence>
<comment type="caution">
    <text evidence="2">The sequence shown here is derived from an EMBL/GenBank/DDBJ whole genome shotgun (WGS) entry which is preliminary data.</text>
</comment>
<evidence type="ECO:0008006" key="4">
    <source>
        <dbReference type="Google" id="ProtNLM"/>
    </source>
</evidence>
<dbReference type="EMBL" id="JBBHJZ010000001">
    <property type="protein sequence ID" value="MEJ5976227.1"/>
    <property type="molecule type" value="Genomic_DNA"/>
</dbReference>
<keyword evidence="3" id="KW-1185">Reference proteome</keyword>
<organism evidence="2 3">
    <name type="scientific">Novosphingobium anseongense</name>
    <dbReference type="NCBI Taxonomy" id="3133436"/>
    <lineage>
        <taxon>Bacteria</taxon>
        <taxon>Pseudomonadati</taxon>
        <taxon>Pseudomonadota</taxon>
        <taxon>Alphaproteobacteria</taxon>
        <taxon>Sphingomonadales</taxon>
        <taxon>Sphingomonadaceae</taxon>
        <taxon>Novosphingobium</taxon>
    </lineage>
</organism>
<protein>
    <recommendedName>
        <fullName evidence="4">WYL domain-containing protein</fullName>
    </recommendedName>
</protein>
<name>A0ABU8RTA6_9SPHN</name>
<proteinExistence type="predicted"/>
<dbReference type="Proteomes" id="UP001361239">
    <property type="component" value="Unassembled WGS sequence"/>
</dbReference>
<dbReference type="RefSeq" id="WP_339586145.1">
    <property type="nucleotide sequence ID" value="NZ_JBBHJZ010000001.1"/>
</dbReference>
<gene>
    <name evidence="2" type="ORF">WG901_06255</name>
</gene>
<accession>A0ABU8RTA6</accession>
<reference evidence="2 3" key="1">
    <citation type="submission" date="2024-03" db="EMBL/GenBank/DDBJ databases">
        <authorList>
            <person name="Jo J.-H."/>
        </authorList>
    </citation>
    <scope>NUCLEOTIDE SEQUENCE [LARGE SCALE GENOMIC DNA]</scope>
    <source>
        <strain evidence="2 3">PS1R-30</strain>
    </source>
</reference>
<feature type="region of interest" description="Disordered" evidence="1">
    <location>
        <begin position="81"/>
        <end position="100"/>
    </location>
</feature>
<evidence type="ECO:0000313" key="2">
    <source>
        <dbReference type="EMBL" id="MEJ5976227.1"/>
    </source>
</evidence>